<dbReference type="PANTHER" id="PTHR44169">
    <property type="entry name" value="NADPH-DEPENDENT 1-ACYLDIHYDROXYACETONE PHOSPHATE REDUCTASE"/>
    <property type="match status" value="1"/>
</dbReference>
<dbReference type="SUPFAM" id="SSF51735">
    <property type="entry name" value="NAD(P)-binding Rossmann-fold domains"/>
    <property type="match status" value="1"/>
</dbReference>
<dbReference type="SMART" id="SM00822">
    <property type="entry name" value="PKS_KR"/>
    <property type="match status" value="1"/>
</dbReference>
<dbReference type="AlphaFoldDB" id="E4T672"/>
<dbReference type="CDD" id="cd05374">
    <property type="entry name" value="17beta-HSD-like_SDR_c"/>
    <property type="match status" value="1"/>
</dbReference>
<sequence>MNLIISIFAAKSFFNLMETKVVLITGASAGIGLSAATQLMERGVRVYAASRRGGNSQKASSGVGELIPVKMDVNQPEEIASVVAQILKENNRLDAVICNAGNGIAGSIEDTSNEEMRYQLETNFFGAVNTINACLPVFRSQGYGKVIATSSVAAVVPIPFQAFYSAGKAALSIFMQALAIEVKPFGIQCCTILPGDTKTDFTSARKYAEKSQSTDSVYYQTMKKSVGRMEKDEQNGMEARIVAKQMADQAMRKSMKVTVVPGFQYKVICWLFKILPTRISLWVVGLLYG</sequence>
<dbReference type="InterPro" id="IPR057326">
    <property type="entry name" value="KR_dom"/>
</dbReference>
<evidence type="ECO:0000313" key="5">
    <source>
        <dbReference type="EMBL" id="ADQ80216.1"/>
    </source>
</evidence>
<evidence type="ECO:0000259" key="4">
    <source>
        <dbReference type="SMART" id="SM00822"/>
    </source>
</evidence>
<protein>
    <submittedName>
        <fullName evidence="5">Short-chain dehydrogenase/reductase SDR</fullName>
    </submittedName>
</protein>
<dbReference type="OrthoDB" id="9786056at2"/>
<dbReference type="HOGENOM" id="CLU_010194_2_9_10"/>
<proteinExistence type="inferred from homology"/>
<dbReference type="Gene3D" id="3.40.50.720">
    <property type="entry name" value="NAD(P)-binding Rossmann-like Domain"/>
    <property type="match status" value="1"/>
</dbReference>
<reference key="1">
    <citation type="submission" date="2010-11" db="EMBL/GenBank/DDBJ databases">
        <title>The complete genome of Paludibacter propionicigenes DSM 17365.</title>
        <authorList>
            <consortium name="US DOE Joint Genome Institute (JGI-PGF)"/>
            <person name="Lucas S."/>
            <person name="Copeland A."/>
            <person name="Lapidus A."/>
            <person name="Bruce D."/>
            <person name="Goodwin L."/>
            <person name="Pitluck S."/>
            <person name="Kyrpides N."/>
            <person name="Mavromatis K."/>
            <person name="Ivanova N."/>
            <person name="Munk A.C."/>
            <person name="Brettin T."/>
            <person name="Detter J.C."/>
            <person name="Han C."/>
            <person name="Tapia R."/>
            <person name="Land M."/>
            <person name="Hauser L."/>
            <person name="Markowitz V."/>
            <person name="Cheng J.-F."/>
            <person name="Hugenholtz P."/>
            <person name="Woyke T."/>
            <person name="Wu D."/>
            <person name="Gronow S."/>
            <person name="Wellnitz S."/>
            <person name="Brambilla E."/>
            <person name="Klenk H.-P."/>
            <person name="Eisen J.A."/>
        </authorList>
    </citation>
    <scope>NUCLEOTIDE SEQUENCE</scope>
    <source>
        <strain>WB4</strain>
    </source>
</reference>
<accession>E4T672</accession>
<organism evidence="5 6">
    <name type="scientific">Paludibacter propionicigenes (strain DSM 17365 / JCM 13257 / WB4)</name>
    <dbReference type="NCBI Taxonomy" id="694427"/>
    <lineage>
        <taxon>Bacteria</taxon>
        <taxon>Pseudomonadati</taxon>
        <taxon>Bacteroidota</taxon>
        <taxon>Bacteroidia</taxon>
        <taxon>Bacteroidales</taxon>
        <taxon>Paludibacteraceae</taxon>
        <taxon>Paludibacter</taxon>
    </lineage>
</organism>
<dbReference type="PANTHER" id="PTHR44169:SF6">
    <property type="entry name" value="NADPH-DEPENDENT 1-ACYLDIHYDROXYACETONE PHOSPHATE REDUCTASE"/>
    <property type="match status" value="1"/>
</dbReference>
<feature type="domain" description="Ketoreductase" evidence="4">
    <location>
        <begin position="20"/>
        <end position="197"/>
    </location>
</feature>
<keyword evidence="6" id="KW-1185">Reference proteome</keyword>
<dbReference type="KEGG" id="ppn:Palpr_2079"/>
<dbReference type="STRING" id="694427.Palpr_2079"/>
<dbReference type="InterPro" id="IPR036291">
    <property type="entry name" value="NAD(P)-bd_dom_sf"/>
</dbReference>
<dbReference type="InterPro" id="IPR020904">
    <property type="entry name" value="Sc_DH/Rdtase_CS"/>
</dbReference>
<gene>
    <name evidence="5" type="ordered locus">Palpr_2079</name>
</gene>
<comment type="similarity">
    <text evidence="1 3">Belongs to the short-chain dehydrogenases/reductases (SDR) family.</text>
</comment>
<dbReference type="Proteomes" id="UP000008718">
    <property type="component" value="Chromosome"/>
</dbReference>
<dbReference type="GO" id="GO:0016491">
    <property type="term" value="F:oxidoreductase activity"/>
    <property type="evidence" value="ECO:0007669"/>
    <property type="project" value="UniProtKB-KW"/>
</dbReference>
<reference evidence="5 6" key="2">
    <citation type="journal article" date="2011" name="Stand. Genomic Sci.">
        <title>Complete genome sequence of Paludibacter propionicigenes type strain (WB4).</title>
        <authorList>
            <person name="Gronow S."/>
            <person name="Munk C."/>
            <person name="Lapidus A."/>
            <person name="Nolan M."/>
            <person name="Lucas S."/>
            <person name="Hammon N."/>
            <person name="Deshpande S."/>
            <person name="Cheng J.F."/>
            <person name="Tapia R."/>
            <person name="Han C."/>
            <person name="Goodwin L."/>
            <person name="Pitluck S."/>
            <person name="Liolios K."/>
            <person name="Ivanova N."/>
            <person name="Mavromatis K."/>
            <person name="Mikhailova N."/>
            <person name="Pati A."/>
            <person name="Chen A."/>
            <person name="Palaniappan K."/>
            <person name="Land M."/>
            <person name="Hauser L."/>
            <person name="Chang Y.J."/>
            <person name="Jeffries C.D."/>
            <person name="Brambilla E."/>
            <person name="Rohde M."/>
            <person name="Goker M."/>
            <person name="Detter J.C."/>
            <person name="Woyke T."/>
            <person name="Bristow J."/>
            <person name="Eisen J.A."/>
            <person name="Markowitz V."/>
            <person name="Hugenholtz P."/>
            <person name="Kyrpides N.C."/>
            <person name="Klenk H.P."/>
        </authorList>
    </citation>
    <scope>NUCLEOTIDE SEQUENCE [LARGE SCALE GENOMIC DNA]</scope>
    <source>
        <strain evidence="6">DSM 17365 / JCM 13257 / WB4</strain>
    </source>
</reference>
<evidence type="ECO:0000256" key="1">
    <source>
        <dbReference type="ARBA" id="ARBA00006484"/>
    </source>
</evidence>
<dbReference type="InterPro" id="IPR002347">
    <property type="entry name" value="SDR_fam"/>
</dbReference>
<name>E4T672_PALPW</name>
<dbReference type="EMBL" id="CP002345">
    <property type="protein sequence ID" value="ADQ80216.1"/>
    <property type="molecule type" value="Genomic_DNA"/>
</dbReference>
<evidence type="ECO:0000256" key="3">
    <source>
        <dbReference type="RuleBase" id="RU000363"/>
    </source>
</evidence>
<dbReference type="Pfam" id="PF00106">
    <property type="entry name" value="adh_short"/>
    <property type="match status" value="1"/>
</dbReference>
<evidence type="ECO:0000256" key="2">
    <source>
        <dbReference type="ARBA" id="ARBA00023002"/>
    </source>
</evidence>
<dbReference type="eggNOG" id="COG0300">
    <property type="taxonomic scope" value="Bacteria"/>
</dbReference>
<dbReference type="PROSITE" id="PS00061">
    <property type="entry name" value="ADH_SHORT"/>
    <property type="match status" value="1"/>
</dbReference>
<keyword evidence="2" id="KW-0560">Oxidoreductase</keyword>
<dbReference type="PRINTS" id="PR00080">
    <property type="entry name" value="SDRFAMILY"/>
</dbReference>
<dbReference type="PRINTS" id="PR00081">
    <property type="entry name" value="GDHRDH"/>
</dbReference>
<evidence type="ECO:0000313" key="6">
    <source>
        <dbReference type="Proteomes" id="UP000008718"/>
    </source>
</evidence>